<dbReference type="EMBL" id="JAJNEC010000002">
    <property type="protein sequence ID" value="MCD2421344.1"/>
    <property type="molecule type" value="Genomic_DNA"/>
</dbReference>
<feature type="domain" description="MacB-like periplasmic core" evidence="8">
    <location>
        <begin position="481"/>
        <end position="637"/>
    </location>
</feature>
<name>A0ABS8PJU9_9BACT</name>
<evidence type="ECO:0000256" key="4">
    <source>
        <dbReference type="ARBA" id="ARBA00022989"/>
    </source>
</evidence>
<feature type="transmembrane region" description="Helical" evidence="6">
    <location>
        <begin position="676"/>
        <end position="699"/>
    </location>
</feature>
<dbReference type="PANTHER" id="PTHR30572:SF18">
    <property type="entry name" value="ABC-TYPE MACROLIDE FAMILY EXPORT SYSTEM PERMEASE COMPONENT 2"/>
    <property type="match status" value="1"/>
</dbReference>
<evidence type="ECO:0000256" key="2">
    <source>
        <dbReference type="ARBA" id="ARBA00022475"/>
    </source>
</evidence>
<evidence type="ECO:0000259" key="7">
    <source>
        <dbReference type="Pfam" id="PF02687"/>
    </source>
</evidence>
<keyword evidence="5 6" id="KW-0472">Membrane</keyword>
<evidence type="ECO:0000313" key="9">
    <source>
        <dbReference type="EMBL" id="MCD2421344.1"/>
    </source>
</evidence>
<feature type="transmembrane region" description="Helical" evidence="6">
    <location>
        <begin position="322"/>
        <end position="349"/>
    </location>
</feature>
<sequence>MFSNYFKIAWRSIWRNKMHALIHISGLAISFTVLVLISLYVLNEYSYDRFYSNADRIVRVVQHTKWNGNELHQATTPAPFAPELEKAFPEIAAAVRIDLEGGGVISYKEQQFKQDDIIFADPSLTKIFSYHFLYGDPASALSDPRSIVISASLAKKLFGAASRALMQTIHLDDQQPAMVTGVIKDLPANTHLRFSAVRPFPGPVKDGWQNFHFYTYLLLKKGVKIADLEKKLAGFAAATIQQQMRVNDYKMTLQPLTSIHLHSHLDFELSQNSDAARVYMLIVIAVLVLAIAVINYLNLTIAGAAMRTREIAVRKVVGSGRGGIVGLFMAESVLITGIAVSLAFLLVQLLLPGFGRFVDRELYIGSSGWLPVCGAIIGVTAIIGCLSGLYPSLLLLTLKTVPALKGKITVNEGLGLRKIFVVFQFTIAAALIPASVIIFRQLQYVLQADLGFNKEQVLTFHIDNVKVRDQVPALKNQLLRNPVIEAVAVAGNPIGNNDLGGLGYRFETPGGGFSTATTAAQELMIDADYLPAMDIRLQSGRNFSDNIRTDQYGAALINETLMHKLGWQDAVGRKLQFSIDDSGHTAERTIVGVVRDFHTYSLQHRVASLVMVMPPVPVMQDNLYVRVAKGKNREALAFIDQVYRQFDPANVVTYHFLNDNFKRQYAAEQKQEKMSLVFTAIAVMIAGMGLFGLVSIMAVQRTREIGIRKVLGAGVSGIVRLFSIDFLKLILIAVMIAIPITWWVMNRWLETFAYRSPVPWWLFAGTGTLMLVIALLIVSIRAIGAARANPVKALRSE</sequence>
<feature type="domain" description="MacB-like periplasmic core" evidence="8">
    <location>
        <begin position="21"/>
        <end position="232"/>
    </location>
</feature>
<keyword evidence="4 6" id="KW-1133">Transmembrane helix</keyword>
<feature type="transmembrane region" description="Helical" evidence="6">
    <location>
        <begin position="20"/>
        <end position="42"/>
    </location>
</feature>
<feature type="transmembrane region" description="Helical" evidence="6">
    <location>
        <begin position="726"/>
        <end position="745"/>
    </location>
</feature>
<evidence type="ECO:0000313" key="10">
    <source>
        <dbReference type="Proteomes" id="UP001199816"/>
    </source>
</evidence>
<dbReference type="RefSeq" id="WP_231002250.1">
    <property type="nucleotide sequence ID" value="NZ_JAJNEC010000002.1"/>
</dbReference>
<dbReference type="PANTHER" id="PTHR30572">
    <property type="entry name" value="MEMBRANE COMPONENT OF TRANSPORTER-RELATED"/>
    <property type="match status" value="1"/>
</dbReference>
<keyword evidence="2" id="KW-1003">Cell membrane</keyword>
<organism evidence="9 10">
    <name type="scientific">Niabella pedocola</name>
    <dbReference type="NCBI Taxonomy" id="1752077"/>
    <lineage>
        <taxon>Bacteria</taxon>
        <taxon>Pseudomonadati</taxon>
        <taxon>Bacteroidota</taxon>
        <taxon>Chitinophagia</taxon>
        <taxon>Chitinophagales</taxon>
        <taxon>Chitinophagaceae</taxon>
        <taxon>Niabella</taxon>
    </lineage>
</organism>
<feature type="domain" description="ABC3 transporter permease C-terminal" evidence="7">
    <location>
        <begin position="282"/>
        <end position="397"/>
    </location>
</feature>
<evidence type="ECO:0000256" key="5">
    <source>
        <dbReference type="ARBA" id="ARBA00023136"/>
    </source>
</evidence>
<proteinExistence type="predicted"/>
<dbReference type="InterPro" id="IPR050250">
    <property type="entry name" value="Macrolide_Exporter_MacB"/>
</dbReference>
<feature type="transmembrane region" description="Helical" evidence="6">
    <location>
        <begin position="278"/>
        <end position="301"/>
    </location>
</feature>
<dbReference type="InterPro" id="IPR003838">
    <property type="entry name" value="ABC3_permease_C"/>
</dbReference>
<evidence type="ECO:0000256" key="6">
    <source>
        <dbReference type="SAM" id="Phobius"/>
    </source>
</evidence>
<comment type="caution">
    <text evidence="9">The sequence shown here is derived from an EMBL/GenBank/DDBJ whole genome shotgun (WGS) entry which is preliminary data.</text>
</comment>
<dbReference type="Pfam" id="PF12704">
    <property type="entry name" value="MacB_PCD"/>
    <property type="match status" value="2"/>
</dbReference>
<feature type="transmembrane region" description="Helical" evidence="6">
    <location>
        <begin position="369"/>
        <end position="398"/>
    </location>
</feature>
<evidence type="ECO:0000256" key="3">
    <source>
        <dbReference type="ARBA" id="ARBA00022692"/>
    </source>
</evidence>
<feature type="domain" description="ABC3 transporter permease C-terminal" evidence="7">
    <location>
        <begin position="677"/>
        <end position="790"/>
    </location>
</feature>
<keyword evidence="10" id="KW-1185">Reference proteome</keyword>
<dbReference type="Proteomes" id="UP001199816">
    <property type="component" value="Unassembled WGS sequence"/>
</dbReference>
<reference evidence="9 10" key="1">
    <citation type="submission" date="2021-11" db="EMBL/GenBank/DDBJ databases">
        <title>Genomic of Niabella pedocola.</title>
        <authorList>
            <person name="Wu T."/>
        </authorList>
    </citation>
    <scope>NUCLEOTIDE SEQUENCE [LARGE SCALE GENOMIC DNA]</scope>
    <source>
        <strain evidence="9 10">JCM 31011</strain>
    </source>
</reference>
<dbReference type="Pfam" id="PF02687">
    <property type="entry name" value="FtsX"/>
    <property type="match status" value="2"/>
</dbReference>
<feature type="transmembrane region" description="Helical" evidence="6">
    <location>
        <begin position="760"/>
        <end position="783"/>
    </location>
</feature>
<gene>
    <name evidence="9" type="ORF">LQ567_01120</name>
</gene>
<comment type="subcellular location">
    <subcellularLocation>
        <location evidence="1">Cell membrane</location>
        <topology evidence="1">Multi-pass membrane protein</topology>
    </subcellularLocation>
</comment>
<protein>
    <submittedName>
        <fullName evidence="9">ABC transporter permease</fullName>
    </submittedName>
</protein>
<keyword evidence="3 6" id="KW-0812">Transmembrane</keyword>
<evidence type="ECO:0000256" key="1">
    <source>
        <dbReference type="ARBA" id="ARBA00004651"/>
    </source>
</evidence>
<evidence type="ECO:0000259" key="8">
    <source>
        <dbReference type="Pfam" id="PF12704"/>
    </source>
</evidence>
<feature type="transmembrane region" description="Helical" evidence="6">
    <location>
        <begin position="419"/>
        <end position="439"/>
    </location>
</feature>
<accession>A0ABS8PJU9</accession>
<dbReference type="InterPro" id="IPR025857">
    <property type="entry name" value="MacB_PCD"/>
</dbReference>